<dbReference type="EMBL" id="CP120863">
    <property type="protein sequence ID" value="WFE87464.1"/>
    <property type="molecule type" value="Genomic_DNA"/>
</dbReference>
<evidence type="ECO:0000313" key="3">
    <source>
        <dbReference type="Proteomes" id="UP001209803"/>
    </source>
</evidence>
<dbReference type="SUPFAM" id="SSF55729">
    <property type="entry name" value="Acyl-CoA N-acyltransferases (Nat)"/>
    <property type="match status" value="1"/>
</dbReference>
<dbReference type="Gene3D" id="3.40.630.30">
    <property type="match status" value="1"/>
</dbReference>
<protein>
    <submittedName>
        <fullName evidence="2">GNAT family N-acetyltransferase</fullName>
    </submittedName>
</protein>
<dbReference type="PROSITE" id="PS51186">
    <property type="entry name" value="GNAT"/>
    <property type="match status" value="1"/>
</dbReference>
<dbReference type="RefSeq" id="WP_265681859.1">
    <property type="nucleotide sequence ID" value="NZ_CP120863.1"/>
</dbReference>
<dbReference type="InterPro" id="IPR016181">
    <property type="entry name" value="Acyl_CoA_acyltransferase"/>
</dbReference>
<sequence length="159" mass="17870">MKTEATMVIEIKSAVEEDMIACGNILNDWIDETPWMPRVHPHDDVLRHYVDFVYSNRCVLVAKDSDGFVQGFSATSSDGFVTGLYVAKSARKDGLGSRLLANVKQDFSDGVSLWTFVANTDAQKFYSMRGFHEVRRTDGDNEENLPDILFSWKPSGVPQ</sequence>
<feature type="domain" description="N-acetyltransferase" evidence="1">
    <location>
        <begin position="9"/>
        <end position="155"/>
    </location>
</feature>
<evidence type="ECO:0000313" key="2">
    <source>
        <dbReference type="EMBL" id="WFE87464.1"/>
    </source>
</evidence>
<name>A0ABY8EX33_9HYPH</name>
<evidence type="ECO:0000259" key="1">
    <source>
        <dbReference type="PROSITE" id="PS51186"/>
    </source>
</evidence>
<accession>A0ABY8EX33</accession>
<dbReference type="Pfam" id="PF13673">
    <property type="entry name" value="Acetyltransf_10"/>
    <property type="match status" value="1"/>
</dbReference>
<dbReference type="InterPro" id="IPR000182">
    <property type="entry name" value="GNAT_dom"/>
</dbReference>
<dbReference type="Proteomes" id="UP001209803">
    <property type="component" value="Chromosome"/>
</dbReference>
<proteinExistence type="predicted"/>
<gene>
    <name evidence="2" type="ORF">K1718_14940</name>
</gene>
<reference evidence="2 3" key="1">
    <citation type="submission" date="2023-03" db="EMBL/GenBank/DDBJ databases">
        <title>Roseibium porphyridii sp. nov. and Roseibium rhodosorbium sp. nov. isolated from marine algae, Porphyridium cruentum and Rhodosorus marinus, respectively.</title>
        <authorList>
            <person name="Lee M.W."/>
            <person name="Choi B.J."/>
            <person name="Lee J.K."/>
            <person name="Choi D.G."/>
            <person name="Baek J.H."/>
            <person name="Bayburt H."/>
            <person name="Kim J.M."/>
            <person name="Han D.M."/>
            <person name="Kim K.H."/>
            <person name="Jeon C.O."/>
        </authorList>
    </citation>
    <scope>NUCLEOTIDE SEQUENCE [LARGE SCALE GENOMIC DNA]</scope>
    <source>
        <strain evidence="2 3">KMA01</strain>
    </source>
</reference>
<organism evidence="2 3">
    <name type="scientific">Roseibium porphyridii</name>
    <dbReference type="NCBI Taxonomy" id="2866279"/>
    <lineage>
        <taxon>Bacteria</taxon>
        <taxon>Pseudomonadati</taxon>
        <taxon>Pseudomonadota</taxon>
        <taxon>Alphaproteobacteria</taxon>
        <taxon>Hyphomicrobiales</taxon>
        <taxon>Stappiaceae</taxon>
        <taxon>Roseibium</taxon>
    </lineage>
</organism>
<keyword evidence="3" id="KW-1185">Reference proteome</keyword>